<dbReference type="Proteomes" id="UP001497472">
    <property type="component" value="Unassembled WGS sequence"/>
</dbReference>
<evidence type="ECO:0000256" key="1">
    <source>
        <dbReference type="SAM" id="MobiDB-lite"/>
    </source>
</evidence>
<reference evidence="2 3" key="1">
    <citation type="submission" date="2023-11" db="EMBL/GenBank/DDBJ databases">
        <authorList>
            <person name="Okamura Y."/>
        </authorList>
    </citation>
    <scope>NUCLEOTIDE SEQUENCE [LARGE SCALE GENOMIC DNA]</scope>
</reference>
<accession>A0AAV1IXJ5</accession>
<feature type="region of interest" description="Disordered" evidence="1">
    <location>
        <begin position="1"/>
        <end position="32"/>
    </location>
</feature>
<dbReference type="EMBL" id="CAVLEF010000001">
    <property type="protein sequence ID" value="CAK1540841.1"/>
    <property type="molecule type" value="Genomic_DNA"/>
</dbReference>
<keyword evidence="3" id="KW-1185">Reference proteome</keyword>
<protein>
    <submittedName>
        <fullName evidence="2">Uncharacterized protein</fullName>
    </submittedName>
</protein>
<gene>
    <name evidence="2" type="ORF">LNINA_LOCUS862</name>
</gene>
<feature type="compositionally biased region" description="Basic and acidic residues" evidence="1">
    <location>
        <begin position="16"/>
        <end position="30"/>
    </location>
</feature>
<organism evidence="2 3">
    <name type="scientific">Leptosia nina</name>
    <dbReference type="NCBI Taxonomy" id="320188"/>
    <lineage>
        <taxon>Eukaryota</taxon>
        <taxon>Metazoa</taxon>
        <taxon>Ecdysozoa</taxon>
        <taxon>Arthropoda</taxon>
        <taxon>Hexapoda</taxon>
        <taxon>Insecta</taxon>
        <taxon>Pterygota</taxon>
        <taxon>Neoptera</taxon>
        <taxon>Endopterygota</taxon>
        <taxon>Lepidoptera</taxon>
        <taxon>Glossata</taxon>
        <taxon>Ditrysia</taxon>
        <taxon>Papilionoidea</taxon>
        <taxon>Pieridae</taxon>
        <taxon>Pierinae</taxon>
        <taxon>Leptosia</taxon>
    </lineage>
</organism>
<dbReference type="AlphaFoldDB" id="A0AAV1IXJ5"/>
<name>A0AAV1IXJ5_9NEOP</name>
<proteinExistence type="predicted"/>
<evidence type="ECO:0000313" key="3">
    <source>
        <dbReference type="Proteomes" id="UP001497472"/>
    </source>
</evidence>
<sequence length="142" mass="15468">MRARRTSPALLAPEDAGPRSGRDVGLERGRSRPSSAEAILRGAHYNINECSLAAAGINKIASNETQYRLCNTNAGLPPQMIECGDSVGESLHRFPASTRITTIFDLDSFAMPGSLIDEVLSVRQFKYSTVEGYFYLISIVKS</sequence>
<evidence type="ECO:0000313" key="2">
    <source>
        <dbReference type="EMBL" id="CAK1540841.1"/>
    </source>
</evidence>
<comment type="caution">
    <text evidence="2">The sequence shown here is derived from an EMBL/GenBank/DDBJ whole genome shotgun (WGS) entry which is preliminary data.</text>
</comment>